<dbReference type="Proteomes" id="UP000006977">
    <property type="component" value="Unassembled WGS sequence"/>
</dbReference>
<dbReference type="EMBL" id="AHEA01000021">
    <property type="protein sequence ID" value="EJQ79912.1"/>
    <property type="molecule type" value="Genomic_DNA"/>
</dbReference>
<reference evidence="2 3" key="1">
    <citation type="submission" date="2012-04" db="EMBL/GenBank/DDBJ databases">
        <title>The Genome Sequence of Bacillus cereus HuA4-10.</title>
        <authorList>
            <consortium name="The Broad Institute Genome Sequencing Platform"/>
            <consortium name="The Broad Institute Genome Sequencing Center for Infectious Disease"/>
            <person name="Feldgarden M."/>
            <person name="Van der Auwera G.A."/>
            <person name="Mahillon J."/>
            <person name="Duprez V."/>
            <person name="Timmery S."/>
            <person name="Mattelet C."/>
            <person name="Dierick K."/>
            <person name="Sun M."/>
            <person name="Yu Z."/>
            <person name="Zhu L."/>
            <person name="Hu X."/>
            <person name="Shank E.B."/>
            <person name="Swiecicka I."/>
            <person name="Hansen B.M."/>
            <person name="Andrup L."/>
            <person name="Young S.K."/>
            <person name="Zeng Q."/>
            <person name="Gargeya S."/>
            <person name="Fitzgerald M."/>
            <person name="Haas B."/>
            <person name="Abouelleil A."/>
            <person name="Alvarado L."/>
            <person name="Arachchi H.M."/>
            <person name="Berlin A."/>
            <person name="Chapman S.B."/>
            <person name="Goldberg J."/>
            <person name="Griggs A."/>
            <person name="Gujja S."/>
            <person name="Hansen M."/>
            <person name="Howarth C."/>
            <person name="Imamovic A."/>
            <person name="Larimer J."/>
            <person name="McCowen C."/>
            <person name="Montmayeur A."/>
            <person name="Murphy C."/>
            <person name="Neiman D."/>
            <person name="Pearson M."/>
            <person name="Priest M."/>
            <person name="Roberts A."/>
            <person name="Saif S."/>
            <person name="Shea T."/>
            <person name="Sisk P."/>
            <person name="Sykes S."/>
            <person name="Wortman J."/>
            <person name="Nusbaum C."/>
            <person name="Birren B."/>
        </authorList>
    </citation>
    <scope>NUCLEOTIDE SEQUENCE [LARGE SCALE GENOMIC DNA]</scope>
    <source>
        <strain evidence="2 3">HuA4-10</strain>
    </source>
</reference>
<sequence>MYTYLLFLRFLIFGMVYIVKYLLVNMLIIFNKSFYRKKREEYVSKDLYIVEPLMYILFYSTNKEMFTMYKKYHWHSFCLY</sequence>
<evidence type="ECO:0000313" key="2">
    <source>
        <dbReference type="EMBL" id="EJQ79912.1"/>
    </source>
</evidence>
<protein>
    <submittedName>
        <fullName evidence="2">Uncharacterized protein</fullName>
    </submittedName>
</protein>
<name>J8DKN6_BACCE</name>
<proteinExistence type="predicted"/>
<keyword evidence="1" id="KW-0812">Transmembrane</keyword>
<feature type="transmembrane region" description="Helical" evidence="1">
    <location>
        <begin position="6"/>
        <end position="30"/>
    </location>
</feature>
<dbReference type="AlphaFoldDB" id="J8DKN6"/>
<evidence type="ECO:0000256" key="1">
    <source>
        <dbReference type="SAM" id="Phobius"/>
    </source>
</evidence>
<organism evidence="2 3">
    <name type="scientific">Bacillus cereus HuA4-10</name>
    <dbReference type="NCBI Taxonomy" id="1053206"/>
    <lineage>
        <taxon>Bacteria</taxon>
        <taxon>Bacillati</taxon>
        <taxon>Bacillota</taxon>
        <taxon>Bacilli</taxon>
        <taxon>Bacillales</taxon>
        <taxon>Bacillaceae</taxon>
        <taxon>Bacillus</taxon>
        <taxon>Bacillus cereus group</taxon>
    </lineage>
</organism>
<gene>
    <name evidence="2" type="ORF">IGC_02483</name>
</gene>
<comment type="caution">
    <text evidence="2">The sequence shown here is derived from an EMBL/GenBank/DDBJ whole genome shotgun (WGS) entry which is preliminary data.</text>
</comment>
<keyword evidence="1" id="KW-1133">Transmembrane helix</keyword>
<dbReference type="HOGENOM" id="CLU_2582257_0_0_9"/>
<evidence type="ECO:0000313" key="3">
    <source>
        <dbReference type="Proteomes" id="UP000006977"/>
    </source>
</evidence>
<accession>J8DKN6</accession>
<keyword evidence="1" id="KW-0472">Membrane</keyword>